<dbReference type="GO" id="GO:0003746">
    <property type="term" value="F:translation elongation factor activity"/>
    <property type="evidence" value="ECO:0007669"/>
    <property type="project" value="UniProtKB-KW"/>
</dbReference>
<dbReference type="SUPFAM" id="SSF69322">
    <property type="entry name" value="Tricorn protease domain 2"/>
    <property type="match status" value="1"/>
</dbReference>
<evidence type="ECO:0000313" key="13">
    <source>
        <dbReference type="EMBL" id="OAX34467.1"/>
    </source>
</evidence>
<dbReference type="InterPro" id="IPR056169">
    <property type="entry name" value="HB_ELP1"/>
</dbReference>
<comment type="pathway">
    <text evidence="2">tRNA modification; 5-methoxycarbonylmethyl-2-thiouridine-tRNA biosynthesis.</text>
</comment>
<feature type="domain" description="ELP1 N-terminal second beta-propeller" evidence="9">
    <location>
        <begin position="410"/>
        <end position="715"/>
    </location>
</feature>
<dbReference type="Pfam" id="PF23925">
    <property type="entry name" value="A-sol_ELP1"/>
    <property type="match status" value="2"/>
</dbReference>
<evidence type="ECO:0000256" key="4">
    <source>
        <dbReference type="ARBA" id="ARBA00022490"/>
    </source>
</evidence>
<evidence type="ECO:0000313" key="14">
    <source>
        <dbReference type="Proteomes" id="UP000092154"/>
    </source>
</evidence>
<dbReference type="Gene3D" id="2.130.10.10">
    <property type="entry name" value="YVTN repeat-like/Quinoprotein amine dehydrogenase"/>
    <property type="match status" value="1"/>
</dbReference>
<protein>
    <recommendedName>
        <fullName evidence="6">Elongator complex protein 1</fullName>
    </recommendedName>
</protein>
<dbReference type="FunCoup" id="A0A1B7MPF9">
    <property type="interactions" value="482"/>
</dbReference>
<name>A0A1B7MPF9_9AGAM</name>
<evidence type="ECO:0000259" key="12">
    <source>
        <dbReference type="Pfam" id="PF23936"/>
    </source>
</evidence>
<evidence type="ECO:0000259" key="10">
    <source>
        <dbReference type="Pfam" id="PF23878"/>
    </source>
</evidence>
<feature type="domain" description="ELP1 three-helical bundle" evidence="12">
    <location>
        <begin position="1097"/>
        <end position="1266"/>
    </location>
</feature>
<dbReference type="Pfam" id="PF23878">
    <property type="entry name" value="TPR_ELP1"/>
    <property type="match status" value="1"/>
</dbReference>
<dbReference type="STRING" id="1314800.A0A1B7MPF9"/>
<keyword evidence="5" id="KW-0819">tRNA processing</keyword>
<keyword evidence="14" id="KW-1185">Reference proteome</keyword>
<dbReference type="GO" id="GO:0002926">
    <property type="term" value="P:tRNA wobble base 5-methoxycarbonylmethyl-2-thiouridinylation"/>
    <property type="evidence" value="ECO:0007669"/>
    <property type="project" value="TreeGrafter"/>
</dbReference>
<evidence type="ECO:0000259" key="9">
    <source>
        <dbReference type="Pfam" id="PF23797"/>
    </source>
</evidence>
<dbReference type="PANTHER" id="PTHR12747:SF0">
    <property type="entry name" value="ELONGATOR COMPLEX PROTEIN 1"/>
    <property type="match status" value="1"/>
</dbReference>
<keyword evidence="4" id="KW-0963">Cytoplasm</keyword>
<evidence type="ECO:0000256" key="3">
    <source>
        <dbReference type="ARBA" id="ARBA00006086"/>
    </source>
</evidence>
<dbReference type="InterPro" id="IPR015943">
    <property type="entry name" value="WD40/YVTN_repeat-like_dom_sf"/>
</dbReference>
<evidence type="ECO:0000256" key="1">
    <source>
        <dbReference type="ARBA" id="ARBA00004496"/>
    </source>
</evidence>
<comment type="subcellular location">
    <subcellularLocation>
        <location evidence="1">Cytoplasm</location>
    </subcellularLocation>
</comment>
<dbReference type="OrthoDB" id="40048at2759"/>
<feature type="region of interest" description="Disordered" evidence="7">
    <location>
        <begin position="1176"/>
        <end position="1200"/>
    </location>
</feature>
<sequence length="1322" mass="147405">MRNLVPSAIKISSLDSTYDEQPDSESIVAAAFDIDRGLIFAASEDAQGGLRIWKTSVDPCEWNAPILCGSFNTTNSKVLSLRVLGESAQLILVTRGGDTVSWQLDESGNFIGDPDIIGSVDSGILAVGWSPDDTLLVIITGEETLILMTSTFDVLSEAPLHTEDFGEDAPINVGWGSKETQFHGSIGRAHLKPSAQPTKQVPEDPEDDGLPRVSWRGDGSYFVVSSLARQAPQSADAKGRVLRVYSNEARLQSTAETIAGLELGLSWRPSGNLIASTQKEVRAGPSDTQRTGKHSVVFFERNGLTHGGFNLRKDDGDYRIKHLAWSSDSNVLAVHIEQAQGDVVQLWSTGNYHWYLKQEISAPLSSRFTFVNWHPEVSMRLLLTTPLQIMQRDYAWETCTGAHETGCVGVIDGQKILLTPFRTQNVPPPMSSHQLLVNPPTDVSSGPFLSAVPSHITLSKSHDLLGAVWQEGHVMIWALQTRITPGRGAAMNPVLIWSASLPQELYRCRQVLVSSKCDNEEHITISAAILGSDIGGNDQIFIHDFEHVTLPLKPVSETRVRKVSLQQKNGRLIPHDIPEHLACQAPDGCIFQVHRQEESLSQICSFIEHCPSSQRVDTQLFVGLSAGGKLYAAVPSADSALLATSVNSFTVASGFVVFTTTSHDVQFAPLKSVVAVLTSGHANDVLSSAVGENKTSELASHAWEKRRVERGSRIVTAVPSTMSLVLQMPRGNLETINPRPMVMEVVKSDLDAGLWRKAFMACRKHRIDLSIIVEHNQQAFMAGIPAFVEQIEDVDYINLFLTSVGRSQLPVEVIANVCDSVRQELEERNLTKYVNSILTAYVVKSPPDHEAGLALLLRLRGVSPGLVEDAVKYIIFLVDADRLFDTALGMYDFSLVLMVAQHAQKDPREYLPFLRELRALPQYYQHFKIDDHLKRRAKALRNLSLAGPEYFWEALDYLDTYKLHDEALAIWKGTDKYLDVLGVYGTWLFDRHEYHQAATVFVEASDARRAMVSYERALEWQELFELCLKEQLSDEEVIETAYRMADELFSKKRFSESARVLLDYAKDVRHAVNALVQGNEFAEARRIVMLHSKPELMDDIVLPAALECRAQISDDINEMRDQLRKQVARLAELRIKKVEEPADAFYNLDDPTLHNVDVMTDVSMAPTAFTRYTVAPSATSKASKRSSKTKRKMERKLGSGRKGTVDEEEYLLKSVTKLVERCITTQGEIKKLLPHLLQLSKVHREEGAALQVEFAQLQSELRGAVEDVWKKPDEPTPAVDSWATRMEEKAKEQLIEPLQRVPKPDMSISEWSLKLLQEKLTQ</sequence>
<keyword evidence="13" id="KW-0648">Protein biosynthesis</keyword>
<reference evidence="13 14" key="1">
    <citation type="submission" date="2016-06" db="EMBL/GenBank/DDBJ databases">
        <title>Comparative genomics of the ectomycorrhizal sister species Rhizopogon vinicolor and Rhizopogon vesiculosus (Basidiomycota: Boletales) reveals a divergence of the mating type B locus.</title>
        <authorList>
            <consortium name="DOE Joint Genome Institute"/>
            <person name="Mujic A.B."/>
            <person name="Kuo A."/>
            <person name="Tritt A."/>
            <person name="Lipzen A."/>
            <person name="Chen C."/>
            <person name="Johnson J."/>
            <person name="Sharma A."/>
            <person name="Barry K."/>
            <person name="Grigoriev I.V."/>
            <person name="Spatafora J.W."/>
        </authorList>
    </citation>
    <scope>NUCLEOTIDE SEQUENCE [LARGE SCALE GENOMIC DNA]</scope>
    <source>
        <strain evidence="13 14">AM-OR11-026</strain>
    </source>
</reference>
<dbReference type="UniPathway" id="UPA00988"/>
<evidence type="ECO:0000256" key="5">
    <source>
        <dbReference type="ARBA" id="ARBA00022694"/>
    </source>
</evidence>
<dbReference type="InterPro" id="IPR006849">
    <property type="entry name" value="Elp1"/>
</dbReference>
<dbReference type="GO" id="GO:0005829">
    <property type="term" value="C:cytosol"/>
    <property type="evidence" value="ECO:0007669"/>
    <property type="project" value="TreeGrafter"/>
</dbReference>
<feature type="non-terminal residue" evidence="13">
    <location>
        <position position="1"/>
    </location>
</feature>
<evidence type="ECO:0000259" key="11">
    <source>
        <dbReference type="Pfam" id="PF23925"/>
    </source>
</evidence>
<feature type="domain" description="ELP1 alpha-solenoid" evidence="11">
    <location>
        <begin position="739"/>
        <end position="804"/>
    </location>
</feature>
<evidence type="ECO:0000259" key="8">
    <source>
        <dbReference type="Pfam" id="PF04762"/>
    </source>
</evidence>
<dbReference type="InterPro" id="IPR056167">
    <property type="entry name" value="A-sol_ELP1"/>
</dbReference>
<dbReference type="Pfam" id="PF04762">
    <property type="entry name" value="Beta-prop_ELP1_1st"/>
    <property type="match status" value="1"/>
</dbReference>
<dbReference type="InterPro" id="IPR056164">
    <property type="entry name" value="Beta-prop_ELP1_1st"/>
</dbReference>
<accession>A0A1B7MPF9</accession>
<feature type="region of interest" description="Disordered" evidence="7">
    <location>
        <begin position="190"/>
        <end position="210"/>
    </location>
</feature>
<dbReference type="Pfam" id="PF23936">
    <property type="entry name" value="HB_ELP1"/>
    <property type="match status" value="1"/>
</dbReference>
<feature type="domain" description="ELP1 TPR" evidence="10">
    <location>
        <begin position="924"/>
        <end position="1086"/>
    </location>
</feature>
<dbReference type="PANTHER" id="PTHR12747">
    <property type="entry name" value="ELONGATOR COMPLEX PROTEIN 1"/>
    <property type="match status" value="1"/>
</dbReference>
<evidence type="ECO:0000256" key="6">
    <source>
        <dbReference type="ARBA" id="ARBA00029535"/>
    </source>
</evidence>
<proteinExistence type="inferred from homology"/>
<gene>
    <name evidence="13" type="ORF">K503DRAFT_724427</name>
</gene>
<dbReference type="EMBL" id="KV448608">
    <property type="protein sequence ID" value="OAX34467.1"/>
    <property type="molecule type" value="Genomic_DNA"/>
</dbReference>
<dbReference type="InterPro" id="IPR056165">
    <property type="entry name" value="Beta-prop_ELP1_2nd"/>
</dbReference>
<evidence type="ECO:0000256" key="7">
    <source>
        <dbReference type="SAM" id="MobiDB-lite"/>
    </source>
</evidence>
<dbReference type="PIRSF" id="PIRSF017233">
    <property type="entry name" value="IKAP"/>
    <property type="match status" value="1"/>
</dbReference>
<keyword evidence="13" id="KW-0251">Elongation factor</keyword>
<feature type="domain" description="ELP1 first N-terminal beta-propeller" evidence="8">
    <location>
        <begin position="1"/>
        <end position="376"/>
    </location>
</feature>
<dbReference type="Proteomes" id="UP000092154">
    <property type="component" value="Unassembled WGS sequence"/>
</dbReference>
<feature type="compositionally biased region" description="Basic residues" evidence="7">
    <location>
        <begin position="1182"/>
        <end position="1194"/>
    </location>
</feature>
<dbReference type="InterPro" id="IPR056166">
    <property type="entry name" value="TPR_ELP1"/>
</dbReference>
<feature type="domain" description="ELP1 alpha-solenoid" evidence="11">
    <location>
        <begin position="814"/>
        <end position="917"/>
    </location>
</feature>
<organism evidence="13 14">
    <name type="scientific">Rhizopogon vinicolor AM-OR11-026</name>
    <dbReference type="NCBI Taxonomy" id="1314800"/>
    <lineage>
        <taxon>Eukaryota</taxon>
        <taxon>Fungi</taxon>
        <taxon>Dikarya</taxon>
        <taxon>Basidiomycota</taxon>
        <taxon>Agaricomycotina</taxon>
        <taxon>Agaricomycetes</taxon>
        <taxon>Agaricomycetidae</taxon>
        <taxon>Boletales</taxon>
        <taxon>Suillineae</taxon>
        <taxon>Rhizopogonaceae</taxon>
        <taxon>Rhizopogon</taxon>
    </lineage>
</organism>
<comment type="similarity">
    <text evidence="3">Belongs to the ELP1/IKA1 family.</text>
</comment>
<dbReference type="InParanoid" id="A0A1B7MPF9"/>
<evidence type="ECO:0000256" key="2">
    <source>
        <dbReference type="ARBA" id="ARBA00005043"/>
    </source>
</evidence>
<dbReference type="GO" id="GO:0000049">
    <property type="term" value="F:tRNA binding"/>
    <property type="evidence" value="ECO:0007669"/>
    <property type="project" value="TreeGrafter"/>
</dbReference>
<dbReference type="Pfam" id="PF23797">
    <property type="entry name" value="Beta-prop_ELP1_2nd"/>
    <property type="match status" value="1"/>
</dbReference>
<dbReference type="GO" id="GO:0033588">
    <property type="term" value="C:elongator holoenzyme complex"/>
    <property type="evidence" value="ECO:0007669"/>
    <property type="project" value="InterPro"/>
</dbReference>